<dbReference type="Pfam" id="PF00096">
    <property type="entry name" value="zf-C2H2"/>
    <property type="match status" value="2"/>
</dbReference>
<dbReference type="SUPFAM" id="SSF57667">
    <property type="entry name" value="beta-beta-alpha zinc fingers"/>
    <property type="match status" value="1"/>
</dbReference>
<evidence type="ECO:0000313" key="10">
    <source>
        <dbReference type="Proteomes" id="UP000494165"/>
    </source>
</evidence>
<keyword evidence="10" id="KW-1185">Reference proteome</keyword>
<dbReference type="InterPro" id="IPR013087">
    <property type="entry name" value="Znf_C2H2_type"/>
</dbReference>
<comment type="caution">
    <text evidence="9">The sequence shown here is derived from an EMBL/GenBank/DDBJ whole genome shotgun (WGS) entry which is preliminary data.</text>
</comment>
<feature type="domain" description="C2H2-type" evidence="8">
    <location>
        <begin position="499"/>
        <end position="525"/>
    </location>
</feature>
<dbReference type="PROSITE" id="PS50157">
    <property type="entry name" value="ZINC_FINGER_C2H2_2"/>
    <property type="match status" value="4"/>
</dbReference>
<feature type="domain" description="C2H2-type" evidence="8">
    <location>
        <begin position="367"/>
        <end position="395"/>
    </location>
</feature>
<name>A0A8S1BV35_9INSE</name>
<sequence length="525" mass="61415">MQLRGNDGKVPIQKPLCRLCECPTSDGHVLASQVDRFKLRKWAMQIMNLTEGDENLPEVVEEDALICYFCIWQAEFGDESGDEAVAWWPKNLDLEENAKVLRENYSVGEVEQCWVQLGEVELAKCEKEIPKKGKAVSGVCVYCGKRVVRLMDHVKAMHKEAIKCGIRGCTTFFYTEEEKEQHMQNEFHEKPHRPRRETKKICCIYCVNDNIFFSFASRRNHMKRFHPELTMACTYYGCDEFFKSKSEMSIHINSSHKKSVNRDLYLCTHCEYFTAHRHLLRKHEESKHMPKIFKCGSCDAKFGSKWVVKVHSSKVHTFEKCKSCGQDVALGFVARHRKPKSCSNCKLRFKCKGLERMHRKSCYQTFSRCKECGKQFAVPHLLNKHVKGVHANRLSCEHCDFSAFSNSNMVAHMQRRHFPKTIKCLECSKLFASEMLLDTHKSKTHAFLRCAECAQEIRFFNMPTHRTSKSCRRCECTFKCRGLLEKHINSCVQTKSTDFYCDKCPKFYRKKQYLYIHMKKKHIVK</sequence>
<keyword evidence="5" id="KW-0862">Zinc</keyword>
<feature type="domain" description="C2H2-type" evidence="8">
    <location>
        <begin position="293"/>
        <end position="321"/>
    </location>
</feature>
<evidence type="ECO:0000256" key="1">
    <source>
        <dbReference type="ARBA" id="ARBA00004123"/>
    </source>
</evidence>
<dbReference type="PANTHER" id="PTHR24406">
    <property type="entry name" value="TRANSCRIPTIONAL REPRESSOR CTCFL-RELATED"/>
    <property type="match status" value="1"/>
</dbReference>
<reference evidence="9 10" key="1">
    <citation type="submission" date="2020-04" db="EMBL/GenBank/DDBJ databases">
        <authorList>
            <person name="Alioto T."/>
            <person name="Alioto T."/>
            <person name="Gomez Garrido J."/>
        </authorList>
    </citation>
    <scope>NUCLEOTIDE SEQUENCE [LARGE SCALE GENOMIC DNA]</scope>
</reference>
<dbReference type="InterPro" id="IPR050888">
    <property type="entry name" value="ZnF_C2H2-type_TF"/>
</dbReference>
<dbReference type="Gene3D" id="3.30.160.60">
    <property type="entry name" value="Classic Zinc Finger"/>
    <property type="match status" value="2"/>
</dbReference>
<accession>A0A8S1BV35</accession>
<dbReference type="SMART" id="SM00355">
    <property type="entry name" value="ZnF_C2H2"/>
    <property type="match status" value="10"/>
</dbReference>
<dbReference type="PROSITE" id="PS00028">
    <property type="entry name" value="ZINC_FINGER_C2H2_1"/>
    <property type="match status" value="6"/>
</dbReference>
<protein>
    <recommendedName>
        <fullName evidence="8">C2H2-type domain-containing protein</fullName>
    </recommendedName>
</protein>
<organism evidence="9 10">
    <name type="scientific">Cloeon dipterum</name>
    <dbReference type="NCBI Taxonomy" id="197152"/>
    <lineage>
        <taxon>Eukaryota</taxon>
        <taxon>Metazoa</taxon>
        <taxon>Ecdysozoa</taxon>
        <taxon>Arthropoda</taxon>
        <taxon>Hexapoda</taxon>
        <taxon>Insecta</taxon>
        <taxon>Pterygota</taxon>
        <taxon>Palaeoptera</taxon>
        <taxon>Ephemeroptera</taxon>
        <taxon>Pisciforma</taxon>
        <taxon>Baetidae</taxon>
        <taxon>Cloeon</taxon>
    </lineage>
</organism>
<gene>
    <name evidence="9" type="ORF">CLODIP_2_CD08815</name>
</gene>
<evidence type="ECO:0000256" key="7">
    <source>
        <dbReference type="PROSITE-ProRule" id="PRU00042"/>
    </source>
</evidence>
<comment type="subcellular location">
    <subcellularLocation>
        <location evidence="1">Nucleus</location>
    </subcellularLocation>
</comment>
<proteinExistence type="predicted"/>
<feature type="domain" description="C2H2-type" evidence="8">
    <location>
        <begin position="422"/>
        <end position="450"/>
    </location>
</feature>
<keyword evidence="2" id="KW-0479">Metal-binding</keyword>
<dbReference type="Proteomes" id="UP000494165">
    <property type="component" value="Unassembled WGS sequence"/>
</dbReference>
<evidence type="ECO:0000256" key="4">
    <source>
        <dbReference type="ARBA" id="ARBA00022771"/>
    </source>
</evidence>
<dbReference type="EMBL" id="CADEPI010000003">
    <property type="protein sequence ID" value="CAB3360438.1"/>
    <property type="molecule type" value="Genomic_DNA"/>
</dbReference>
<evidence type="ECO:0000256" key="2">
    <source>
        <dbReference type="ARBA" id="ARBA00022723"/>
    </source>
</evidence>
<dbReference type="GO" id="GO:0008270">
    <property type="term" value="F:zinc ion binding"/>
    <property type="evidence" value="ECO:0007669"/>
    <property type="project" value="UniProtKB-KW"/>
</dbReference>
<evidence type="ECO:0000256" key="6">
    <source>
        <dbReference type="ARBA" id="ARBA00023242"/>
    </source>
</evidence>
<dbReference type="OrthoDB" id="3561125at2759"/>
<keyword evidence="6" id="KW-0539">Nucleus</keyword>
<evidence type="ECO:0000259" key="8">
    <source>
        <dbReference type="PROSITE" id="PS50157"/>
    </source>
</evidence>
<evidence type="ECO:0000256" key="3">
    <source>
        <dbReference type="ARBA" id="ARBA00022737"/>
    </source>
</evidence>
<evidence type="ECO:0000313" key="9">
    <source>
        <dbReference type="EMBL" id="CAB3360438.1"/>
    </source>
</evidence>
<keyword evidence="3" id="KW-0677">Repeat</keyword>
<keyword evidence="4 7" id="KW-0863">Zinc-finger</keyword>
<evidence type="ECO:0000256" key="5">
    <source>
        <dbReference type="ARBA" id="ARBA00022833"/>
    </source>
</evidence>
<dbReference type="GO" id="GO:0005634">
    <property type="term" value="C:nucleus"/>
    <property type="evidence" value="ECO:0007669"/>
    <property type="project" value="UniProtKB-SubCell"/>
</dbReference>
<dbReference type="InterPro" id="IPR036236">
    <property type="entry name" value="Znf_C2H2_sf"/>
</dbReference>
<dbReference type="AlphaFoldDB" id="A0A8S1BV35"/>